<dbReference type="InterPro" id="IPR035466">
    <property type="entry name" value="GlmS/AgaS_SIS"/>
</dbReference>
<proteinExistence type="predicted"/>
<dbReference type="InterPro" id="IPR029055">
    <property type="entry name" value="Ntn_hydrolases_N"/>
</dbReference>
<sequence>MHRLLNSRLALAPCAALAAACLAAPRSETCGIAGVVSSPPPSSPPHSPVPPSARSYLLEGLAILKNRGYDSAGVATVGGGSSPMLVTKHASLGDNADGIDLVLAGSADAEAGNGERHYTGIAHTRWATHGGKTDANAHPHLSSCGRVALVHNGTINNADALREELQDAGHVFDGQTDTEVIAKLVGHLRSTAGCESLKDAVAAALRRCDGSWGLCVLDRDEPATMVVACNGSPLVIGLGDSATFVASETTAFNRHTKEFIAMKDGEIGVLTADRRSLDLSRVQLAPDQEVELSPAPWPHWTLKEMFEQPEAISRALGFGGRVTRDGVKLGGLDNNKERLERVRHVTLAACGTSLNAAMYGAKLMRSLGSFDSAVAMDAAETTTRDLAKAASGRSGVIVVSQSGETKDVQRVVVGAMDEGFPVISVVNAVGSLVARTTSMGVYLNAGRENAVASTKAFTTQVTVLALLAIWWRRAHDAARGGEGGGGGQPPAKDNEKLIDELSRLPISFGVALQGRDKCKRIAALLQDKEHLFVLGRGYAEPVAYEGALKIKETSYLHAEGYSGGALKHGPFALIEGQAGKQGATPVILIVLDDEHATFMRTAAEEVKARGADVFVITDKAELAKGIVQDDDHVVEIPSNGALSALIAVAPLQLIAYELALLRGVNPDVPRNLAKAVTVD</sequence>
<evidence type="ECO:0000256" key="6">
    <source>
        <dbReference type="ARBA" id="ARBA00022962"/>
    </source>
</evidence>
<keyword evidence="4" id="KW-0808">Transferase</keyword>
<dbReference type="EMBL" id="BRYB01001774">
    <property type="protein sequence ID" value="GMI33446.1"/>
    <property type="molecule type" value="Genomic_DNA"/>
</dbReference>
<feature type="domain" description="SIS" evidence="9">
    <location>
        <begin position="521"/>
        <end position="669"/>
    </location>
</feature>
<feature type="domain" description="SIS" evidence="9">
    <location>
        <begin position="335"/>
        <end position="477"/>
    </location>
</feature>
<dbReference type="InterPro" id="IPR005855">
    <property type="entry name" value="GFAT"/>
</dbReference>
<dbReference type="Proteomes" id="UP001165060">
    <property type="component" value="Unassembled WGS sequence"/>
</dbReference>
<keyword evidence="7" id="KW-0732">Signal</keyword>
<evidence type="ECO:0000256" key="2">
    <source>
        <dbReference type="ARBA" id="ARBA00012916"/>
    </source>
</evidence>
<dbReference type="Pfam" id="PF13522">
    <property type="entry name" value="GATase_6"/>
    <property type="match status" value="1"/>
</dbReference>
<dbReference type="NCBIfam" id="TIGR01135">
    <property type="entry name" value="glmS"/>
    <property type="match status" value="1"/>
</dbReference>
<dbReference type="CDD" id="cd05008">
    <property type="entry name" value="SIS_GlmS_GlmD_1"/>
    <property type="match status" value="1"/>
</dbReference>
<dbReference type="CDD" id="cd05009">
    <property type="entry name" value="SIS_GlmS_GlmD_2"/>
    <property type="match status" value="1"/>
</dbReference>
<organism evidence="10 11">
    <name type="scientific">Tetraparma gracilis</name>
    <dbReference type="NCBI Taxonomy" id="2962635"/>
    <lineage>
        <taxon>Eukaryota</taxon>
        <taxon>Sar</taxon>
        <taxon>Stramenopiles</taxon>
        <taxon>Ochrophyta</taxon>
        <taxon>Bolidophyceae</taxon>
        <taxon>Parmales</taxon>
        <taxon>Triparmaceae</taxon>
        <taxon>Tetraparma</taxon>
    </lineage>
</organism>
<keyword evidence="6" id="KW-0315">Glutamine amidotransferase</keyword>
<feature type="signal peptide" evidence="7">
    <location>
        <begin position="1"/>
        <end position="23"/>
    </location>
</feature>
<dbReference type="InterPro" id="IPR001347">
    <property type="entry name" value="SIS_dom"/>
</dbReference>
<dbReference type="SUPFAM" id="SSF53697">
    <property type="entry name" value="SIS domain"/>
    <property type="match status" value="1"/>
</dbReference>
<evidence type="ECO:0000259" key="8">
    <source>
        <dbReference type="PROSITE" id="PS51278"/>
    </source>
</evidence>
<evidence type="ECO:0000256" key="4">
    <source>
        <dbReference type="ARBA" id="ARBA00022679"/>
    </source>
</evidence>
<dbReference type="Gene3D" id="3.60.20.10">
    <property type="entry name" value="Glutamine Phosphoribosylpyrophosphate, subunit 1, domain 1"/>
    <property type="match status" value="1"/>
</dbReference>
<dbReference type="InterPro" id="IPR047084">
    <property type="entry name" value="GFAT_N"/>
</dbReference>
<feature type="domain" description="Glutamine amidotransferase type-2" evidence="8">
    <location>
        <begin position="30"/>
        <end position="273"/>
    </location>
</feature>
<protein>
    <recommendedName>
        <fullName evidence="2">glutamine--fructose-6-phosphate transaminase (isomerizing)</fullName>
        <ecNumber evidence="2">2.6.1.16</ecNumber>
    </recommendedName>
</protein>
<reference evidence="10 11" key="1">
    <citation type="journal article" date="2023" name="Commun. Biol.">
        <title>Genome analysis of Parmales, the sister group of diatoms, reveals the evolutionary specialization of diatoms from phago-mixotrophs to photoautotrophs.</title>
        <authorList>
            <person name="Ban H."/>
            <person name="Sato S."/>
            <person name="Yoshikawa S."/>
            <person name="Yamada K."/>
            <person name="Nakamura Y."/>
            <person name="Ichinomiya M."/>
            <person name="Sato N."/>
            <person name="Blanc-Mathieu R."/>
            <person name="Endo H."/>
            <person name="Kuwata A."/>
            <person name="Ogata H."/>
        </authorList>
    </citation>
    <scope>NUCLEOTIDE SEQUENCE [LARGE SCALE GENOMIC DNA]</scope>
</reference>
<comment type="catalytic activity">
    <reaction evidence="1">
        <text>D-fructose 6-phosphate + L-glutamine = D-glucosamine 6-phosphate + L-glutamate</text>
        <dbReference type="Rhea" id="RHEA:13237"/>
        <dbReference type="ChEBI" id="CHEBI:29985"/>
        <dbReference type="ChEBI" id="CHEBI:58359"/>
        <dbReference type="ChEBI" id="CHEBI:58725"/>
        <dbReference type="ChEBI" id="CHEBI:61527"/>
        <dbReference type="EC" id="2.6.1.16"/>
    </reaction>
</comment>
<dbReference type="PROSITE" id="PS51278">
    <property type="entry name" value="GATASE_TYPE_2"/>
    <property type="match status" value="1"/>
</dbReference>
<keyword evidence="11" id="KW-1185">Reference proteome</keyword>
<evidence type="ECO:0000259" key="9">
    <source>
        <dbReference type="PROSITE" id="PS51464"/>
    </source>
</evidence>
<dbReference type="EC" id="2.6.1.16" evidence="2"/>
<keyword evidence="3" id="KW-0032">Aminotransferase</keyword>
<accession>A0ABQ6MU66</accession>
<evidence type="ECO:0000313" key="11">
    <source>
        <dbReference type="Proteomes" id="UP001165060"/>
    </source>
</evidence>
<evidence type="ECO:0000256" key="1">
    <source>
        <dbReference type="ARBA" id="ARBA00001031"/>
    </source>
</evidence>
<dbReference type="InterPro" id="IPR046348">
    <property type="entry name" value="SIS_dom_sf"/>
</dbReference>
<dbReference type="CDD" id="cd00714">
    <property type="entry name" value="GFAT"/>
    <property type="match status" value="1"/>
</dbReference>
<gene>
    <name evidence="10" type="ORF">TeGR_g13859</name>
</gene>
<evidence type="ECO:0000256" key="5">
    <source>
        <dbReference type="ARBA" id="ARBA00022737"/>
    </source>
</evidence>
<name>A0ABQ6MU66_9STRA</name>
<keyword evidence="5" id="KW-0677">Repeat</keyword>
<dbReference type="Pfam" id="PF01380">
    <property type="entry name" value="SIS"/>
    <property type="match status" value="2"/>
</dbReference>
<comment type="caution">
    <text evidence="10">The sequence shown here is derived from an EMBL/GenBank/DDBJ whole genome shotgun (WGS) entry which is preliminary data.</text>
</comment>
<dbReference type="InterPro" id="IPR035490">
    <property type="entry name" value="GlmS/FrlB_SIS"/>
</dbReference>
<evidence type="ECO:0000313" key="10">
    <source>
        <dbReference type="EMBL" id="GMI33446.1"/>
    </source>
</evidence>
<dbReference type="PROSITE" id="PS51257">
    <property type="entry name" value="PROKAR_LIPOPROTEIN"/>
    <property type="match status" value="1"/>
</dbReference>
<dbReference type="SUPFAM" id="SSF56235">
    <property type="entry name" value="N-terminal nucleophile aminohydrolases (Ntn hydrolases)"/>
    <property type="match status" value="1"/>
</dbReference>
<evidence type="ECO:0000256" key="7">
    <source>
        <dbReference type="SAM" id="SignalP"/>
    </source>
</evidence>
<dbReference type="PANTHER" id="PTHR10937:SF0">
    <property type="entry name" value="GLUTAMINE--FRUCTOSE-6-PHOSPHATE TRANSAMINASE (ISOMERIZING)"/>
    <property type="match status" value="1"/>
</dbReference>
<dbReference type="NCBIfam" id="NF001484">
    <property type="entry name" value="PRK00331.1"/>
    <property type="match status" value="1"/>
</dbReference>
<dbReference type="InterPro" id="IPR017932">
    <property type="entry name" value="GATase_2_dom"/>
</dbReference>
<dbReference type="Gene3D" id="3.40.50.10490">
    <property type="entry name" value="Glucose-6-phosphate isomerase like protein, domain 1"/>
    <property type="match status" value="2"/>
</dbReference>
<evidence type="ECO:0000256" key="3">
    <source>
        <dbReference type="ARBA" id="ARBA00022576"/>
    </source>
</evidence>
<feature type="chain" id="PRO_5046929500" description="glutamine--fructose-6-phosphate transaminase (isomerizing)" evidence="7">
    <location>
        <begin position="24"/>
        <end position="679"/>
    </location>
</feature>
<dbReference type="PANTHER" id="PTHR10937">
    <property type="entry name" value="GLUCOSAMINE--FRUCTOSE-6-PHOSPHATE AMINOTRANSFERASE, ISOMERIZING"/>
    <property type="match status" value="1"/>
</dbReference>
<dbReference type="PROSITE" id="PS51464">
    <property type="entry name" value="SIS"/>
    <property type="match status" value="2"/>
</dbReference>